<dbReference type="PANTHER" id="PTHR43792:SF8">
    <property type="entry name" value="[RIBOSOMAL PROTEIN US5]-ALANINE N-ACETYLTRANSFERASE"/>
    <property type="match status" value="1"/>
</dbReference>
<dbReference type="STRING" id="1798377.A2872_00555"/>
<dbReference type="Proteomes" id="UP000178681">
    <property type="component" value="Unassembled WGS sequence"/>
</dbReference>
<feature type="domain" description="N-acetyltransferase" evidence="4">
    <location>
        <begin position="23"/>
        <end position="172"/>
    </location>
</feature>
<protein>
    <recommendedName>
        <fullName evidence="4">N-acetyltransferase domain-containing protein</fullName>
    </recommendedName>
</protein>
<evidence type="ECO:0000256" key="2">
    <source>
        <dbReference type="ARBA" id="ARBA00023315"/>
    </source>
</evidence>
<proteinExistence type="inferred from homology"/>
<dbReference type="Gene3D" id="3.40.630.30">
    <property type="match status" value="1"/>
</dbReference>
<dbReference type="InterPro" id="IPR016181">
    <property type="entry name" value="Acyl_CoA_acyltransferase"/>
</dbReference>
<accession>A0A1F5Z333</accession>
<dbReference type="SUPFAM" id="SSF55729">
    <property type="entry name" value="Acyl-CoA N-acyltransferases (Nat)"/>
    <property type="match status" value="1"/>
</dbReference>
<keyword evidence="1" id="KW-0808">Transferase</keyword>
<dbReference type="PROSITE" id="PS51186">
    <property type="entry name" value="GNAT"/>
    <property type="match status" value="1"/>
</dbReference>
<dbReference type="EMBL" id="MFJG01000019">
    <property type="protein sequence ID" value="OGG06860.1"/>
    <property type="molecule type" value="Genomic_DNA"/>
</dbReference>
<dbReference type="PANTHER" id="PTHR43792">
    <property type="entry name" value="GNAT FAMILY, PUTATIVE (AFU_ORTHOLOGUE AFUA_3G00765)-RELATED-RELATED"/>
    <property type="match status" value="1"/>
</dbReference>
<organism evidence="5 6">
    <name type="scientific">Candidatus Gottesmanbacteria bacterium RIFCSPHIGHO2_01_FULL_42_12</name>
    <dbReference type="NCBI Taxonomy" id="1798377"/>
    <lineage>
        <taxon>Bacteria</taxon>
        <taxon>Candidatus Gottesmaniibacteriota</taxon>
    </lineage>
</organism>
<sequence length="172" mass="19945">MFVMVIETSRLLLVPISRDYAPDIFREFTSEITQYMYPKPAEKIEETYSFIDEAMEKNDRGEQLQMVILEKATNEFQGCIGLHEIKTKTPELGVWLKKAAQGLGYGREAVTELENWAQYNLDFDYLRYPVDKRNTQSRKIPESLGGLPGPEFKTKSLHGGELDQIEYRIIKK</sequence>
<dbReference type="AlphaFoldDB" id="A0A1F5Z333"/>
<comment type="similarity">
    <text evidence="3">Belongs to the acetyltransferase family. RimJ subfamily.</text>
</comment>
<evidence type="ECO:0000313" key="5">
    <source>
        <dbReference type="EMBL" id="OGG06860.1"/>
    </source>
</evidence>
<dbReference type="InterPro" id="IPR051531">
    <property type="entry name" value="N-acetyltransferase"/>
</dbReference>
<evidence type="ECO:0000256" key="1">
    <source>
        <dbReference type="ARBA" id="ARBA00022679"/>
    </source>
</evidence>
<keyword evidence="2" id="KW-0012">Acyltransferase</keyword>
<comment type="caution">
    <text evidence="5">The sequence shown here is derived from an EMBL/GenBank/DDBJ whole genome shotgun (WGS) entry which is preliminary data.</text>
</comment>
<evidence type="ECO:0000256" key="3">
    <source>
        <dbReference type="ARBA" id="ARBA00038502"/>
    </source>
</evidence>
<dbReference type="Pfam" id="PF13302">
    <property type="entry name" value="Acetyltransf_3"/>
    <property type="match status" value="1"/>
</dbReference>
<gene>
    <name evidence="5" type="ORF">A2872_00555</name>
</gene>
<dbReference type="InterPro" id="IPR000182">
    <property type="entry name" value="GNAT_dom"/>
</dbReference>
<evidence type="ECO:0000259" key="4">
    <source>
        <dbReference type="PROSITE" id="PS51186"/>
    </source>
</evidence>
<dbReference type="GO" id="GO:0016747">
    <property type="term" value="F:acyltransferase activity, transferring groups other than amino-acyl groups"/>
    <property type="evidence" value="ECO:0007669"/>
    <property type="project" value="InterPro"/>
</dbReference>
<name>A0A1F5Z333_9BACT</name>
<evidence type="ECO:0000313" key="6">
    <source>
        <dbReference type="Proteomes" id="UP000178681"/>
    </source>
</evidence>
<reference evidence="5 6" key="1">
    <citation type="journal article" date="2016" name="Nat. Commun.">
        <title>Thousands of microbial genomes shed light on interconnected biogeochemical processes in an aquifer system.</title>
        <authorList>
            <person name="Anantharaman K."/>
            <person name="Brown C.T."/>
            <person name="Hug L.A."/>
            <person name="Sharon I."/>
            <person name="Castelle C.J."/>
            <person name="Probst A.J."/>
            <person name="Thomas B.C."/>
            <person name="Singh A."/>
            <person name="Wilkins M.J."/>
            <person name="Karaoz U."/>
            <person name="Brodie E.L."/>
            <person name="Williams K.H."/>
            <person name="Hubbard S.S."/>
            <person name="Banfield J.F."/>
        </authorList>
    </citation>
    <scope>NUCLEOTIDE SEQUENCE [LARGE SCALE GENOMIC DNA]</scope>
</reference>